<evidence type="ECO:0000313" key="4">
    <source>
        <dbReference type="Proteomes" id="UP000007110"/>
    </source>
</evidence>
<dbReference type="KEGG" id="spu:115918188"/>
<sequence>MLKSGQDSQLKQWTVELRIYVKISALLGFAWLFGFLAMVIRVPFMDYLFIIVISLQGVFIFISFGANKRVKKLWRTFSQNSTLWTTLSRREHSSGRSNTGTQDGRTQCSEKH</sequence>
<feature type="region of interest" description="Disordered" evidence="1">
    <location>
        <begin position="88"/>
        <end position="112"/>
    </location>
</feature>
<keyword evidence="2" id="KW-0812">Transmembrane</keyword>
<protein>
    <submittedName>
        <fullName evidence="3">Uncharacterized protein</fullName>
    </submittedName>
</protein>
<keyword evidence="2" id="KW-0472">Membrane</keyword>
<reference evidence="3" key="2">
    <citation type="submission" date="2021-01" db="UniProtKB">
        <authorList>
            <consortium name="EnsemblMetazoa"/>
        </authorList>
    </citation>
    <scope>IDENTIFICATION</scope>
</reference>
<dbReference type="InterPro" id="IPR053231">
    <property type="entry name" value="GPCR_LN-TM7"/>
</dbReference>
<organism evidence="3 4">
    <name type="scientific">Strongylocentrotus purpuratus</name>
    <name type="common">Purple sea urchin</name>
    <dbReference type="NCBI Taxonomy" id="7668"/>
    <lineage>
        <taxon>Eukaryota</taxon>
        <taxon>Metazoa</taxon>
        <taxon>Echinodermata</taxon>
        <taxon>Eleutherozoa</taxon>
        <taxon>Echinozoa</taxon>
        <taxon>Echinoidea</taxon>
        <taxon>Euechinoidea</taxon>
        <taxon>Echinacea</taxon>
        <taxon>Camarodonta</taxon>
        <taxon>Echinidea</taxon>
        <taxon>Strongylocentrotidae</taxon>
        <taxon>Strongylocentrotus</taxon>
    </lineage>
</organism>
<evidence type="ECO:0000256" key="1">
    <source>
        <dbReference type="SAM" id="MobiDB-lite"/>
    </source>
</evidence>
<evidence type="ECO:0000313" key="3">
    <source>
        <dbReference type="EnsemblMetazoa" id="XP_011679621"/>
    </source>
</evidence>
<dbReference type="EnsemblMetazoa" id="XM_011681319">
    <property type="protein sequence ID" value="XP_011679621"/>
    <property type="gene ID" value="LOC115918188"/>
</dbReference>
<name>A0A7M7HLJ2_STRPU</name>
<dbReference type="PANTHER" id="PTHR45902">
    <property type="entry name" value="LATROPHILIN RECEPTOR-LIKE PROTEIN A"/>
    <property type="match status" value="1"/>
</dbReference>
<keyword evidence="2" id="KW-1133">Transmembrane helix</keyword>
<feature type="compositionally biased region" description="Polar residues" evidence="1">
    <location>
        <begin position="95"/>
        <end position="112"/>
    </location>
</feature>
<feature type="transmembrane region" description="Helical" evidence="2">
    <location>
        <begin position="47"/>
        <end position="66"/>
    </location>
</feature>
<feature type="transmembrane region" description="Helical" evidence="2">
    <location>
        <begin position="20"/>
        <end position="41"/>
    </location>
</feature>
<dbReference type="AlphaFoldDB" id="A0A7M7HLJ2"/>
<evidence type="ECO:0000256" key="2">
    <source>
        <dbReference type="SAM" id="Phobius"/>
    </source>
</evidence>
<dbReference type="InParanoid" id="A0A7M7HLJ2"/>
<proteinExistence type="predicted"/>
<keyword evidence="4" id="KW-1185">Reference proteome</keyword>
<reference evidence="4" key="1">
    <citation type="submission" date="2015-02" db="EMBL/GenBank/DDBJ databases">
        <title>Genome sequencing for Strongylocentrotus purpuratus.</title>
        <authorList>
            <person name="Murali S."/>
            <person name="Liu Y."/>
            <person name="Vee V."/>
            <person name="English A."/>
            <person name="Wang M."/>
            <person name="Skinner E."/>
            <person name="Han Y."/>
            <person name="Muzny D.M."/>
            <person name="Worley K.C."/>
            <person name="Gibbs R.A."/>
        </authorList>
    </citation>
    <scope>NUCLEOTIDE SEQUENCE</scope>
</reference>
<dbReference type="GeneID" id="115918188"/>
<accession>A0A7M7HLJ2</accession>
<dbReference type="OrthoDB" id="6153483at2759"/>
<dbReference type="Proteomes" id="UP000007110">
    <property type="component" value="Unassembled WGS sequence"/>
</dbReference>
<dbReference type="RefSeq" id="XP_011679621.2">
    <property type="nucleotide sequence ID" value="XM_011681319.2"/>
</dbReference>
<dbReference type="PANTHER" id="PTHR45902:SF1">
    <property type="entry name" value="LATROPHILIN RECEPTOR-LIKE PROTEIN A"/>
    <property type="match status" value="1"/>
</dbReference>
<dbReference type="Gene3D" id="1.20.1070.10">
    <property type="entry name" value="Rhodopsin 7-helix transmembrane proteins"/>
    <property type="match status" value="1"/>
</dbReference>